<proteinExistence type="predicted"/>
<dbReference type="KEGG" id="mei:Msip34_1655"/>
<name>C6XEC5_METGS</name>
<dbReference type="RefSeq" id="WP_015830315.1">
    <property type="nucleotide sequence ID" value="NC_012969.1"/>
</dbReference>
<evidence type="ECO:0000313" key="2">
    <source>
        <dbReference type="Proteomes" id="UP000002743"/>
    </source>
</evidence>
<reference evidence="1 2" key="2">
    <citation type="journal article" date="2011" name="J. Bacteriol.">
        <title>Genomes of three methylotrophs from a single niche uncover genetic and metabolic divergence of Methylophilaceae.</title>
        <authorList>
            <person name="Lapidus A."/>
            <person name="Clum A."/>
            <person name="Labutti K."/>
            <person name="Kaluzhnaya M.G."/>
            <person name="Lim S."/>
            <person name="Beck D.A."/>
            <person name="Glavina Del Rio T."/>
            <person name="Nolan M."/>
            <person name="Mavromatis K."/>
            <person name="Huntemann M."/>
            <person name="Lucas S."/>
            <person name="Lidstrom M.E."/>
            <person name="Ivanova N."/>
            <person name="Chistoserdova L."/>
        </authorList>
    </citation>
    <scope>NUCLEOTIDE SEQUENCE [LARGE SCALE GENOMIC DNA]</scope>
    <source>
        <strain evidence="1 2">SIP3-4</strain>
    </source>
</reference>
<accession>C6XEC5</accession>
<keyword evidence="2" id="KW-1185">Reference proteome</keyword>
<sequence>MIKLVEHYKRKPAPQATAECPYIAGKDDSTAALAVKAYEWGSILQSKGAHQIIYPVLLKGYTRVHVYYRPDSPEAA</sequence>
<dbReference type="AlphaFoldDB" id="C6XEC5"/>
<protein>
    <submittedName>
        <fullName evidence="1">Uncharacterized protein</fullName>
    </submittedName>
</protein>
<evidence type="ECO:0000313" key="1">
    <source>
        <dbReference type="EMBL" id="ACT50900.1"/>
    </source>
</evidence>
<dbReference type="EMBL" id="CP001674">
    <property type="protein sequence ID" value="ACT50900.1"/>
    <property type="molecule type" value="Genomic_DNA"/>
</dbReference>
<gene>
    <name evidence="1" type="ordered locus">Msip34_1655</name>
</gene>
<dbReference type="Proteomes" id="UP000002743">
    <property type="component" value="Chromosome"/>
</dbReference>
<dbReference type="STRING" id="582744.Msip34_1655"/>
<dbReference type="HOGENOM" id="CLU_2650282_0_0_4"/>
<organism evidence="1 2">
    <name type="scientific">Methylovorus glucosotrophus (strain SIP3-4)</name>
    <dbReference type="NCBI Taxonomy" id="582744"/>
    <lineage>
        <taxon>Bacteria</taxon>
        <taxon>Pseudomonadati</taxon>
        <taxon>Pseudomonadota</taxon>
        <taxon>Betaproteobacteria</taxon>
        <taxon>Nitrosomonadales</taxon>
        <taxon>Methylophilaceae</taxon>
        <taxon>Methylovorus</taxon>
    </lineage>
</organism>
<reference evidence="2" key="1">
    <citation type="submission" date="2009-07" db="EMBL/GenBank/DDBJ databases">
        <title>Complete sequence of chromosome of Methylovorus sp. SIP3-4.</title>
        <authorList>
            <person name="Lucas S."/>
            <person name="Copeland A."/>
            <person name="Lapidus A."/>
            <person name="Glavina del Rio T."/>
            <person name="Tice H."/>
            <person name="Bruce D."/>
            <person name="Goodwin L."/>
            <person name="Pitluck S."/>
            <person name="Clum A."/>
            <person name="Larimer F."/>
            <person name="Land M."/>
            <person name="Hauser L."/>
            <person name="Kyrpides N."/>
            <person name="Mikhailova N."/>
            <person name="Kayluzhnaya M."/>
            <person name="Chistoserdova L."/>
        </authorList>
    </citation>
    <scope>NUCLEOTIDE SEQUENCE [LARGE SCALE GENOMIC DNA]</scope>
    <source>
        <strain evidence="2">SIP3-4</strain>
    </source>
</reference>